<evidence type="ECO:0000313" key="2">
    <source>
        <dbReference type="Proteomes" id="UP000254337"/>
    </source>
</evidence>
<dbReference type="KEGG" id="meg:DKB62_09365"/>
<dbReference type="SUPFAM" id="SSF50814">
    <property type="entry name" value="Lipocalins"/>
    <property type="match status" value="1"/>
</dbReference>
<organism evidence="1 2">
    <name type="scientific">Megasphaera stantonii</name>
    <dbReference type="NCBI Taxonomy" id="2144175"/>
    <lineage>
        <taxon>Bacteria</taxon>
        <taxon>Bacillati</taxon>
        <taxon>Bacillota</taxon>
        <taxon>Negativicutes</taxon>
        <taxon>Veillonellales</taxon>
        <taxon>Veillonellaceae</taxon>
        <taxon>Megasphaera</taxon>
    </lineage>
</organism>
<accession>A0A346B0V8</accession>
<name>A0A346B0V8_9FIRM</name>
<dbReference type="InterPro" id="IPR015231">
    <property type="entry name" value="DUF1934"/>
</dbReference>
<dbReference type="InterPro" id="IPR012674">
    <property type="entry name" value="Calycin"/>
</dbReference>
<dbReference type="EMBL" id="CP029462">
    <property type="protein sequence ID" value="AXL21751.1"/>
    <property type="molecule type" value="Genomic_DNA"/>
</dbReference>
<protein>
    <submittedName>
        <fullName evidence="1">DUF1934 domain-containing protein</fullName>
    </submittedName>
</protein>
<proteinExistence type="predicted"/>
<dbReference type="RefSeq" id="WP_095629170.1">
    <property type="nucleotide sequence ID" value="NZ_CP029462.1"/>
</dbReference>
<gene>
    <name evidence="1" type="ORF">DKB62_09365</name>
</gene>
<dbReference type="Gene3D" id="2.40.128.20">
    <property type="match status" value="1"/>
</dbReference>
<dbReference type="OrthoDB" id="1680906at2"/>
<dbReference type="Pfam" id="PF09148">
    <property type="entry name" value="DUF1934"/>
    <property type="match status" value="1"/>
</dbReference>
<keyword evidence="2" id="KW-1185">Reference proteome</keyword>
<dbReference type="AlphaFoldDB" id="A0A346B0V8"/>
<dbReference type="Proteomes" id="UP000254337">
    <property type="component" value="Chromosome"/>
</dbReference>
<sequence>MKPVIVKVKSVQRNEEGEELAIELVSEGKAYKKERTQYIVYEESELTDMEGVTTVIKVLPDGAVMLLRLGKVHQRQEYRKGKVSHSKYETPIGALNVTFRTYECDVQLCEGVGTIHLGYDVDLEGVGSNYTQLTITVQEDNCNGNEGIIETGHC</sequence>
<evidence type="ECO:0000313" key="1">
    <source>
        <dbReference type="EMBL" id="AXL21751.1"/>
    </source>
</evidence>
<reference evidence="1 2" key="1">
    <citation type="submission" date="2018-05" db="EMBL/GenBank/DDBJ databases">
        <title>Complete genome sequence of Megasphaera sp. AJH120T, isolated from the ceca of a chicken.</title>
        <authorList>
            <person name="Maki J."/>
            <person name="Looft T."/>
        </authorList>
    </citation>
    <scope>NUCLEOTIDE SEQUENCE [LARGE SCALE GENOMIC DNA]</scope>
    <source>
        <strain evidence="1 2">AJH120</strain>
    </source>
</reference>